<evidence type="ECO:0000259" key="5">
    <source>
        <dbReference type="Pfam" id="PF04167"/>
    </source>
</evidence>
<organism evidence="6 7">
    <name type="scientific">Alteribacter lacisalsi</name>
    <dbReference type="NCBI Taxonomy" id="2045244"/>
    <lineage>
        <taxon>Bacteria</taxon>
        <taxon>Bacillati</taxon>
        <taxon>Bacillota</taxon>
        <taxon>Bacilli</taxon>
        <taxon>Bacillales</taxon>
        <taxon>Bacillaceae</taxon>
        <taxon>Alteribacter</taxon>
    </lineage>
</organism>
<comment type="caution">
    <text evidence="6">The sequence shown here is derived from an EMBL/GenBank/DDBJ whole genome shotgun (WGS) entry which is preliminary data.</text>
</comment>
<keyword evidence="3 4" id="KW-0460">Magnesium</keyword>
<dbReference type="AlphaFoldDB" id="A0A2W0HIW5"/>
<feature type="binding site" evidence="4">
    <location>
        <position position="103"/>
    </location>
    <ligand>
        <name>Mg(2+)</name>
        <dbReference type="ChEBI" id="CHEBI:18420"/>
        <label>1</label>
    </ligand>
</feature>
<comment type="similarity">
    <text evidence="4">Belongs to the Ntdp family.</text>
</comment>
<feature type="binding site" evidence="4">
    <location>
        <position position="120"/>
    </location>
    <ligand>
        <name>Mg(2+)</name>
        <dbReference type="ChEBI" id="CHEBI:18420"/>
        <label>2</label>
    </ligand>
</feature>
<dbReference type="Proteomes" id="UP000248066">
    <property type="component" value="Unassembled WGS sequence"/>
</dbReference>
<keyword evidence="1 4" id="KW-0479">Metal-binding</keyword>
<dbReference type="HAMAP" id="MF_01568">
    <property type="entry name" value="Ntdp"/>
    <property type="match status" value="1"/>
</dbReference>
<dbReference type="GO" id="GO:0017111">
    <property type="term" value="F:ribonucleoside triphosphate phosphatase activity"/>
    <property type="evidence" value="ECO:0007669"/>
    <property type="project" value="UniProtKB-UniRule"/>
</dbReference>
<accession>A0A2W0HIW5</accession>
<dbReference type="SUPFAM" id="SSF159234">
    <property type="entry name" value="FomD-like"/>
    <property type="match status" value="1"/>
</dbReference>
<protein>
    <recommendedName>
        <fullName evidence="4">Nucleoside triphosphate/diphosphate phosphatase</fullName>
        <ecNumber evidence="4">3.6.1.15</ecNumber>
        <ecNumber evidence="4">3.6.1.6</ecNumber>
    </recommendedName>
</protein>
<dbReference type="GO" id="GO:0017110">
    <property type="term" value="F:nucleoside diphosphate phosphatase activity"/>
    <property type="evidence" value="ECO:0007669"/>
    <property type="project" value="UniProtKB-UniRule"/>
</dbReference>
<name>A0A2W0HIW5_9BACI</name>
<dbReference type="RefSeq" id="WP_110520872.1">
    <property type="nucleotide sequence ID" value="NZ_PDOF01000002.1"/>
</dbReference>
<dbReference type="PANTHER" id="PTHR39159">
    <property type="match status" value="1"/>
</dbReference>
<dbReference type="OrthoDB" id="1645325at2"/>
<dbReference type="PIRSF" id="PIRSF028345">
    <property type="entry name" value="UCP028345"/>
    <property type="match status" value="1"/>
</dbReference>
<dbReference type="InterPro" id="IPR007295">
    <property type="entry name" value="DUF402"/>
</dbReference>
<dbReference type="NCBIfam" id="NF010183">
    <property type="entry name" value="PRK13662.1"/>
    <property type="match status" value="1"/>
</dbReference>
<comment type="catalytic activity">
    <reaction evidence="4">
        <text>a ribonucleoside 5'-triphosphate + H2O = a ribonucleoside 5'-diphosphate + phosphate + H(+)</text>
        <dbReference type="Rhea" id="RHEA:23680"/>
        <dbReference type="ChEBI" id="CHEBI:15377"/>
        <dbReference type="ChEBI" id="CHEBI:15378"/>
        <dbReference type="ChEBI" id="CHEBI:43474"/>
        <dbReference type="ChEBI" id="CHEBI:57930"/>
        <dbReference type="ChEBI" id="CHEBI:61557"/>
        <dbReference type="EC" id="3.6.1.15"/>
    </reaction>
</comment>
<gene>
    <name evidence="6" type="ORF">CR205_14760</name>
</gene>
<keyword evidence="7" id="KW-1185">Reference proteome</keyword>
<evidence type="ECO:0000256" key="3">
    <source>
        <dbReference type="ARBA" id="ARBA00022842"/>
    </source>
</evidence>
<dbReference type="EC" id="3.6.1.6" evidence="4"/>
<sequence>MSFPMNGSNIQVHSYKHNGHIHRIWEETIVLKGTSQEVIGGNDRILVKESDGRQWRTREPAICYFTAHHWFNCIGMIRNDGIYYYCNLGTPFTYDEEALKYIDYDLDIKVFPDMTYKLLDEDEYALHSQRMNYPKEVDAILRRSVDELVQWISQRKGPFEPGFIEYWYERFLQHR</sequence>
<feature type="binding site" evidence="4">
    <location>
        <position position="107"/>
    </location>
    <ligand>
        <name>Mg(2+)</name>
        <dbReference type="ChEBI" id="CHEBI:18420"/>
        <label>2</label>
    </ligand>
</feature>
<feature type="binding site" evidence="4">
    <location>
        <position position="87"/>
    </location>
    <ligand>
        <name>Mg(2+)</name>
        <dbReference type="ChEBI" id="CHEBI:18420"/>
        <label>1</label>
    </ligand>
</feature>
<evidence type="ECO:0000256" key="2">
    <source>
        <dbReference type="ARBA" id="ARBA00022801"/>
    </source>
</evidence>
<feature type="active site" description="Proton donor" evidence="4">
    <location>
        <position position="23"/>
    </location>
</feature>
<evidence type="ECO:0000313" key="6">
    <source>
        <dbReference type="EMBL" id="PYZ96932.1"/>
    </source>
</evidence>
<feature type="binding site" evidence="4">
    <location>
        <position position="107"/>
    </location>
    <ligand>
        <name>Mg(2+)</name>
        <dbReference type="ChEBI" id="CHEBI:18420"/>
        <label>1</label>
    </ligand>
</feature>
<comment type="catalytic activity">
    <reaction evidence="4">
        <text>a ribonucleoside 5'-diphosphate + H2O = a ribonucleoside 5'-phosphate + phosphate + H(+)</text>
        <dbReference type="Rhea" id="RHEA:36799"/>
        <dbReference type="ChEBI" id="CHEBI:15377"/>
        <dbReference type="ChEBI" id="CHEBI:15378"/>
        <dbReference type="ChEBI" id="CHEBI:43474"/>
        <dbReference type="ChEBI" id="CHEBI:57930"/>
        <dbReference type="ChEBI" id="CHEBI:58043"/>
        <dbReference type="EC" id="3.6.1.6"/>
    </reaction>
</comment>
<dbReference type="InterPro" id="IPR035930">
    <property type="entry name" value="FomD-like_sf"/>
</dbReference>
<evidence type="ECO:0000256" key="4">
    <source>
        <dbReference type="HAMAP-Rule" id="MF_01568"/>
    </source>
</evidence>
<feature type="binding site" evidence="4">
    <location>
        <position position="123"/>
    </location>
    <ligand>
        <name>Mg(2+)</name>
        <dbReference type="ChEBI" id="CHEBI:18420"/>
        <label>2</label>
    </ligand>
</feature>
<dbReference type="PANTHER" id="PTHR39159:SF1">
    <property type="entry name" value="UPF0374 PROTEIN YGAC"/>
    <property type="match status" value="1"/>
</dbReference>
<evidence type="ECO:0000256" key="1">
    <source>
        <dbReference type="ARBA" id="ARBA00022723"/>
    </source>
</evidence>
<feature type="domain" description="DUF402" evidence="5">
    <location>
        <begin position="18"/>
        <end position="156"/>
    </location>
</feature>
<dbReference type="Gene3D" id="2.40.380.10">
    <property type="entry name" value="FomD-like"/>
    <property type="match status" value="1"/>
</dbReference>
<keyword evidence="2 4" id="KW-0378">Hydrolase</keyword>
<comment type="cofactor">
    <cofactor evidence="4">
        <name>Mg(2+)</name>
        <dbReference type="ChEBI" id="CHEBI:18420"/>
    </cofactor>
</comment>
<feature type="binding site" evidence="4">
    <location>
        <position position="105"/>
    </location>
    <ligand>
        <name>Mg(2+)</name>
        <dbReference type="ChEBI" id="CHEBI:18420"/>
        <label>2</label>
    </ligand>
</feature>
<proteinExistence type="inferred from homology"/>
<dbReference type="Pfam" id="PF04167">
    <property type="entry name" value="DUF402"/>
    <property type="match status" value="1"/>
</dbReference>
<evidence type="ECO:0000313" key="7">
    <source>
        <dbReference type="Proteomes" id="UP000248066"/>
    </source>
</evidence>
<dbReference type="EMBL" id="PDOF01000002">
    <property type="protein sequence ID" value="PYZ96932.1"/>
    <property type="molecule type" value="Genomic_DNA"/>
</dbReference>
<dbReference type="InterPro" id="IPR050212">
    <property type="entry name" value="Ntdp-like"/>
</dbReference>
<dbReference type="EC" id="3.6.1.15" evidence="4"/>
<dbReference type="GO" id="GO:0000287">
    <property type="term" value="F:magnesium ion binding"/>
    <property type="evidence" value="ECO:0007669"/>
    <property type="project" value="UniProtKB-UniRule"/>
</dbReference>
<comment type="function">
    <text evidence="4">Has nucleoside phosphatase activity towards nucleoside triphosphates and nucleoside diphosphates.</text>
</comment>
<reference evidence="6 7" key="1">
    <citation type="submission" date="2017-10" db="EMBL/GenBank/DDBJ databases">
        <title>Bacillus sp. nov., a halophilic bacterium isolated from a Yangshapao Lake.</title>
        <authorList>
            <person name="Wang H."/>
        </authorList>
    </citation>
    <scope>NUCLEOTIDE SEQUENCE [LARGE SCALE GENOMIC DNA]</scope>
    <source>
        <strain evidence="6 7">YSP-3</strain>
    </source>
</reference>
<dbReference type="InterPro" id="IPR016882">
    <property type="entry name" value="SA1684"/>
</dbReference>